<dbReference type="AlphaFoldDB" id="A0A2M6YQF3"/>
<dbReference type="Proteomes" id="UP000229559">
    <property type="component" value="Unassembled WGS sequence"/>
</dbReference>
<accession>A0A2M6YQF3</accession>
<protein>
    <submittedName>
        <fullName evidence="1">Uncharacterized protein</fullName>
    </submittedName>
</protein>
<comment type="caution">
    <text evidence="1">The sequence shown here is derived from an EMBL/GenBank/DDBJ whole genome shotgun (WGS) entry which is preliminary data.</text>
</comment>
<reference evidence="2" key="1">
    <citation type="submission" date="2017-09" db="EMBL/GenBank/DDBJ databases">
        <title>Depth-based differentiation of microbial function through sediment-hosted aquifers and enrichment of novel symbionts in the deep terrestrial subsurface.</title>
        <authorList>
            <person name="Probst A.J."/>
            <person name="Ladd B."/>
            <person name="Jarett J.K."/>
            <person name="Geller-Mcgrath D.E."/>
            <person name="Sieber C.M.K."/>
            <person name="Emerson J.B."/>
            <person name="Anantharaman K."/>
            <person name="Thomas B.C."/>
            <person name="Malmstrom R."/>
            <person name="Stieglmeier M."/>
            <person name="Klingl A."/>
            <person name="Woyke T."/>
            <person name="Ryan C.M."/>
            <person name="Banfield J.F."/>
        </authorList>
    </citation>
    <scope>NUCLEOTIDE SEQUENCE [LARGE SCALE GENOMIC DNA]</scope>
</reference>
<name>A0A2M6YQF3_9BACT</name>
<gene>
    <name evidence="1" type="ORF">COT04_00470</name>
</gene>
<sequence length="181" mass="21165">MSEKESGFILTERKEKKPEFAVLTFESGKEVYRENPDKMNRRRGHAFKGVIPEGATIQVRVNFSRPGDFLPCGVLKICDIPNRETKVLNIGLDDDWEIKSPVKTEEGFEIRSWVFANRYSLRNRQRRLREAKRSSSKQPTIVSFPRISKEAVETTKRVERRKKTKKFPGQFSLDEEVFKKI</sequence>
<evidence type="ECO:0000313" key="1">
    <source>
        <dbReference type="EMBL" id="PIU33357.1"/>
    </source>
</evidence>
<dbReference type="EMBL" id="PEXA01000015">
    <property type="protein sequence ID" value="PIU33357.1"/>
    <property type="molecule type" value="Genomic_DNA"/>
</dbReference>
<proteinExistence type="predicted"/>
<organism evidence="1 2">
    <name type="scientific">Candidatus Shapirobacteria bacterium CG07_land_8_20_14_0_80_39_12</name>
    <dbReference type="NCBI Taxonomy" id="1974480"/>
    <lineage>
        <taxon>Bacteria</taxon>
        <taxon>Candidatus Shapironibacteriota</taxon>
    </lineage>
</organism>
<evidence type="ECO:0000313" key="2">
    <source>
        <dbReference type="Proteomes" id="UP000229559"/>
    </source>
</evidence>